<dbReference type="Proteomes" id="UP000789366">
    <property type="component" value="Unassembled WGS sequence"/>
</dbReference>
<accession>A0ACA9NVJ9</accession>
<keyword evidence="2" id="KW-1185">Reference proteome</keyword>
<evidence type="ECO:0000313" key="1">
    <source>
        <dbReference type="EMBL" id="CAG8669741.1"/>
    </source>
</evidence>
<proteinExistence type="predicted"/>
<evidence type="ECO:0000313" key="2">
    <source>
        <dbReference type="Proteomes" id="UP000789366"/>
    </source>
</evidence>
<reference evidence="1" key="1">
    <citation type="submission" date="2021-06" db="EMBL/GenBank/DDBJ databases">
        <authorList>
            <person name="Kallberg Y."/>
            <person name="Tangrot J."/>
            <person name="Rosling A."/>
        </authorList>
    </citation>
    <scope>NUCLEOTIDE SEQUENCE</scope>
    <source>
        <strain evidence="1">28 12/20/2015</strain>
    </source>
</reference>
<name>A0ACA9NVJ9_9GLOM</name>
<gene>
    <name evidence="1" type="ORF">SPELUC_LOCUS9602</name>
</gene>
<feature type="non-terminal residue" evidence="1">
    <location>
        <position position="154"/>
    </location>
</feature>
<dbReference type="EMBL" id="CAJVPW010016418">
    <property type="protein sequence ID" value="CAG8669741.1"/>
    <property type="molecule type" value="Genomic_DNA"/>
</dbReference>
<organism evidence="1 2">
    <name type="scientific">Cetraspora pellucida</name>
    <dbReference type="NCBI Taxonomy" id="1433469"/>
    <lineage>
        <taxon>Eukaryota</taxon>
        <taxon>Fungi</taxon>
        <taxon>Fungi incertae sedis</taxon>
        <taxon>Mucoromycota</taxon>
        <taxon>Glomeromycotina</taxon>
        <taxon>Glomeromycetes</taxon>
        <taxon>Diversisporales</taxon>
        <taxon>Gigasporaceae</taxon>
        <taxon>Cetraspora</taxon>
    </lineage>
</organism>
<protein>
    <submittedName>
        <fullName evidence="1">9433_t:CDS:1</fullName>
    </submittedName>
</protein>
<feature type="non-terminal residue" evidence="1">
    <location>
        <position position="1"/>
    </location>
</feature>
<sequence>KCFVVCTYGISRCVGTVPLMWISLGRCLEENVMLCRQSHSSILDLMDILRCIGIVPLTWTSFDRCLERKSHAPARTCLAHEIDNLFPEIHYVIAILNYANWNILDCLKFLDKNNCSGISSNKKTHDKATKLYKNAERNFKFKEIVAFFVQMDGK</sequence>
<comment type="caution">
    <text evidence="1">The sequence shown here is derived from an EMBL/GenBank/DDBJ whole genome shotgun (WGS) entry which is preliminary data.</text>
</comment>